<dbReference type="AlphaFoldDB" id="A0AAE1DJ84"/>
<evidence type="ECO:0000313" key="2">
    <source>
        <dbReference type="Proteomes" id="UP001283361"/>
    </source>
</evidence>
<keyword evidence="2" id="KW-1185">Reference proteome</keyword>
<reference evidence="1" key="1">
    <citation type="journal article" date="2023" name="G3 (Bethesda)">
        <title>A reference genome for the long-term kleptoplast-retaining sea slug Elysia crispata morphotype clarki.</title>
        <authorList>
            <person name="Eastman K.E."/>
            <person name="Pendleton A.L."/>
            <person name="Shaikh M.A."/>
            <person name="Suttiyut T."/>
            <person name="Ogas R."/>
            <person name="Tomko P."/>
            <person name="Gavelis G."/>
            <person name="Widhalm J.R."/>
            <person name="Wisecaver J.H."/>
        </authorList>
    </citation>
    <scope>NUCLEOTIDE SEQUENCE</scope>
    <source>
        <strain evidence="1">ECLA1</strain>
    </source>
</reference>
<sequence>MEIVNNWTLALRGRTVQYPVCFSPRSVTAVVPGSSDRPSGVREREDDLCGMLPRVVTAEILVRSLSGLNLLLCPRSF</sequence>
<comment type="caution">
    <text evidence="1">The sequence shown here is derived from an EMBL/GenBank/DDBJ whole genome shotgun (WGS) entry which is preliminary data.</text>
</comment>
<dbReference type="Proteomes" id="UP001283361">
    <property type="component" value="Unassembled WGS sequence"/>
</dbReference>
<protein>
    <submittedName>
        <fullName evidence="1">Uncharacterized protein</fullName>
    </submittedName>
</protein>
<evidence type="ECO:0000313" key="1">
    <source>
        <dbReference type="EMBL" id="KAK3772651.1"/>
    </source>
</evidence>
<name>A0AAE1DJ84_9GAST</name>
<organism evidence="1 2">
    <name type="scientific">Elysia crispata</name>
    <name type="common">lettuce slug</name>
    <dbReference type="NCBI Taxonomy" id="231223"/>
    <lineage>
        <taxon>Eukaryota</taxon>
        <taxon>Metazoa</taxon>
        <taxon>Spiralia</taxon>
        <taxon>Lophotrochozoa</taxon>
        <taxon>Mollusca</taxon>
        <taxon>Gastropoda</taxon>
        <taxon>Heterobranchia</taxon>
        <taxon>Euthyneura</taxon>
        <taxon>Panpulmonata</taxon>
        <taxon>Sacoglossa</taxon>
        <taxon>Placobranchoidea</taxon>
        <taxon>Plakobranchidae</taxon>
        <taxon>Elysia</taxon>
    </lineage>
</organism>
<proteinExistence type="predicted"/>
<dbReference type="EMBL" id="JAWDGP010003608">
    <property type="protein sequence ID" value="KAK3772651.1"/>
    <property type="molecule type" value="Genomic_DNA"/>
</dbReference>
<gene>
    <name evidence="1" type="ORF">RRG08_016064</name>
</gene>
<accession>A0AAE1DJ84</accession>